<feature type="domain" description="Protein kinase" evidence="12">
    <location>
        <begin position="43"/>
        <end position="470"/>
    </location>
</feature>
<comment type="similarity">
    <text evidence="10">Belongs to the protein kinase superfamily.</text>
</comment>
<dbReference type="PANTHER" id="PTHR45998">
    <property type="entry name" value="SERINE/THREONINE-PROTEIN KINASE 16"/>
    <property type="match status" value="1"/>
</dbReference>
<dbReference type="GO" id="GO:0005773">
    <property type="term" value="C:vacuole"/>
    <property type="evidence" value="ECO:0007669"/>
    <property type="project" value="GOC"/>
</dbReference>
<keyword evidence="6 9" id="KW-0067">ATP-binding</keyword>
<dbReference type="Pfam" id="PF00069">
    <property type="entry name" value="Pkinase"/>
    <property type="match status" value="2"/>
</dbReference>
<dbReference type="AlphaFoldDB" id="A0A0C3BN22"/>
<feature type="compositionally biased region" description="Polar residues" evidence="11">
    <location>
        <begin position="194"/>
        <end position="205"/>
    </location>
</feature>
<dbReference type="Gene3D" id="1.10.510.10">
    <property type="entry name" value="Transferase(Phosphotransferase) domain 1"/>
    <property type="match status" value="2"/>
</dbReference>
<dbReference type="GO" id="GO:0004674">
    <property type="term" value="F:protein serine/threonine kinase activity"/>
    <property type="evidence" value="ECO:0007669"/>
    <property type="project" value="UniProtKB-KW"/>
</dbReference>
<dbReference type="EC" id="2.7.11.1" evidence="1"/>
<reference evidence="14" key="2">
    <citation type="submission" date="2015-01" db="EMBL/GenBank/DDBJ databases">
        <title>Evolutionary Origins and Diversification of the Mycorrhizal Mutualists.</title>
        <authorList>
            <consortium name="DOE Joint Genome Institute"/>
            <consortium name="Mycorrhizal Genomics Consortium"/>
            <person name="Kohler A."/>
            <person name="Kuo A."/>
            <person name="Nagy L.G."/>
            <person name="Floudas D."/>
            <person name="Copeland A."/>
            <person name="Barry K.W."/>
            <person name="Cichocki N."/>
            <person name="Veneault-Fourrey C."/>
            <person name="LaButti K."/>
            <person name="Lindquist E.A."/>
            <person name="Lipzen A."/>
            <person name="Lundell T."/>
            <person name="Morin E."/>
            <person name="Murat C."/>
            <person name="Riley R."/>
            <person name="Ohm R."/>
            <person name="Sun H."/>
            <person name="Tunlid A."/>
            <person name="Henrissat B."/>
            <person name="Grigoriev I.V."/>
            <person name="Hibbett D.S."/>
            <person name="Martin F."/>
        </authorList>
    </citation>
    <scope>NUCLEOTIDE SEQUENCE [LARGE SCALE GENOMIC DNA]</scope>
    <source>
        <strain evidence="14">MAFF 305830</strain>
    </source>
</reference>
<organism evidence="13 14">
    <name type="scientific">Serendipita vermifera MAFF 305830</name>
    <dbReference type="NCBI Taxonomy" id="933852"/>
    <lineage>
        <taxon>Eukaryota</taxon>
        <taxon>Fungi</taxon>
        <taxon>Dikarya</taxon>
        <taxon>Basidiomycota</taxon>
        <taxon>Agaricomycotina</taxon>
        <taxon>Agaricomycetes</taxon>
        <taxon>Sebacinales</taxon>
        <taxon>Serendipitaceae</taxon>
        <taxon>Serendipita</taxon>
    </lineage>
</organism>
<dbReference type="SMART" id="SM00220">
    <property type="entry name" value="S_TKc"/>
    <property type="match status" value="1"/>
</dbReference>
<keyword evidence="4 9" id="KW-0547">Nucleotide-binding</keyword>
<dbReference type="STRING" id="933852.A0A0C3BN22"/>
<dbReference type="InterPro" id="IPR052239">
    <property type="entry name" value="Ser/Thr-specific_kinases"/>
</dbReference>
<evidence type="ECO:0000256" key="7">
    <source>
        <dbReference type="ARBA" id="ARBA00047899"/>
    </source>
</evidence>
<keyword evidence="3" id="KW-0808">Transferase</keyword>
<feature type="region of interest" description="Disordered" evidence="11">
    <location>
        <begin position="172"/>
        <end position="269"/>
    </location>
</feature>
<sequence length="474" mass="51107">MSYQDSIMRRIDSLRDQAKDALLALTSCVCKPAATVKVNGRTYKIVKALGEGGFSFVYLAQDEVTGREFALKKIRAHNSEGVKGAMREIEAYRRFKHPNIIRIYDSAVVQDPSGDGKIVYLFLPLYKRGNLQDAINANTINNSRFSEKEMVTLFKGTCEAVRAMHDYQAVVPINGSSSNNNSSSSEPGPVRMNHSANSSTSTIRPAQQQQGGYAQAGGGNDDDEPEDDDSFPEPDGDAEGGFSYGGAVPLVPPRKQKEHGRNMKKAKGGRAALVYDGDEELEQLNAQGPAEGAAAYDHGAGATGQLPAGMKREHVPYAHRDIKPANVMLSDDGHPVLMDFGSTIVARVNIQTRSQALTQQDLAAEQSTMTFRAPELFDVKTGTTLDEKVDIWSLGCTLYALAYNRSPFEAAEQAGGSVAMAAMSGQYRHPAAAAGAYSQGLRDLIDACMVVDPATRPDIHAVIKQADSVLRTLG</sequence>
<keyword evidence="14" id="KW-1185">Reference proteome</keyword>
<dbReference type="SUPFAM" id="SSF56112">
    <property type="entry name" value="Protein kinase-like (PK-like)"/>
    <property type="match status" value="1"/>
</dbReference>
<evidence type="ECO:0000256" key="9">
    <source>
        <dbReference type="PROSITE-ProRule" id="PRU10141"/>
    </source>
</evidence>
<gene>
    <name evidence="13" type="ORF">M408DRAFT_155596</name>
</gene>
<dbReference type="OrthoDB" id="248923at2759"/>
<evidence type="ECO:0000313" key="14">
    <source>
        <dbReference type="Proteomes" id="UP000054097"/>
    </source>
</evidence>
<feature type="compositionally biased region" description="Low complexity" evidence="11">
    <location>
        <begin position="176"/>
        <end position="185"/>
    </location>
</feature>
<dbReference type="InterPro" id="IPR017441">
    <property type="entry name" value="Protein_kinase_ATP_BS"/>
</dbReference>
<dbReference type="EMBL" id="KN824278">
    <property type="protein sequence ID" value="KIM33499.1"/>
    <property type="molecule type" value="Genomic_DNA"/>
</dbReference>
<evidence type="ECO:0000256" key="10">
    <source>
        <dbReference type="RuleBase" id="RU000304"/>
    </source>
</evidence>
<dbReference type="InterPro" id="IPR008271">
    <property type="entry name" value="Ser/Thr_kinase_AS"/>
</dbReference>
<evidence type="ECO:0000256" key="1">
    <source>
        <dbReference type="ARBA" id="ARBA00012513"/>
    </source>
</evidence>
<comment type="catalytic activity">
    <reaction evidence="8">
        <text>L-seryl-[protein] + ATP = O-phospho-L-seryl-[protein] + ADP + H(+)</text>
        <dbReference type="Rhea" id="RHEA:17989"/>
        <dbReference type="Rhea" id="RHEA-COMP:9863"/>
        <dbReference type="Rhea" id="RHEA-COMP:11604"/>
        <dbReference type="ChEBI" id="CHEBI:15378"/>
        <dbReference type="ChEBI" id="CHEBI:29999"/>
        <dbReference type="ChEBI" id="CHEBI:30616"/>
        <dbReference type="ChEBI" id="CHEBI:83421"/>
        <dbReference type="ChEBI" id="CHEBI:456216"/>
        <dbReference type="EC" id="2.7.11.1"/>
    </reaction>
</comment>
<dbReference type="InterPro" id="IPR011009">
    <property type="entry name" value="Kinase-like_dom_sf"/>
</dbReference>
<name>A0A0C3BN22_SERVB</name>
<evidence type="ECO:0000256" key="6">
    <source>
        <dbReference type="ARBA" id="ARBA00022840"/>
    </source>
</evidence>
<dbReference type="HOGENOM" id="CLU_000288_109_1_1"/>
<evidence type="ECO:0000256" key="4">
    <source>
        <dbReference type="ARBA" id="ARBA00022741"/>
    </source>
</evidence>
<evidence type="ECO:0000256" key="11">
    <source>
        <dbReference type="SAM" id="MobiDB-lite"/>
    </source>
</evidence>
<dbReference type="PROSITE" id="PS00108">
    <property type="entry name" value="PROTEIN_KINASE_ST"/>
    <property type="match status" value="1"/>
</dbReference>
<keyword evidence="2 10" id="KW-0723">Serine/threonine-protein kinase</keyword>
<keyword evidence="5" id="KW-0418">Kinase</keyword>
<evidence type="ECO:0000259" key="12">
    <source>
        <dbReference type="PROSITE" id="PS50011"/>
    </source>
</evidence>
<dbReference type="GO" id="GO:0005794">
    <property type="term" value="C:Golgi apparatus"/>
    <property type="evidence" value="ECO:0007669"/>
    <property type="project" value="TreeGrafter"/>
</dbReference>
<feature type="compositionally biased region" description="Acidic residues" evidence="11">
    <location>
        <begin position="220"/>
        <end position="238"/>
    </location>
</feature>
<evidence type="ECO:0000256" key="2">
    <source>
        <dbReference type="ARBA" id="ARBA00022527"/>
    </source>
</evidence>
<dbReference type="GO" id="GO:0005524">
    <property type="term" value="F:ATP binding"/>
    <property type="evidence" value="ECO:0007669"/>
    <property type="project" value="UniProtKB-UniRule"/>
</dbReference>
<evidence type="ECO:0000256" key="5">
    <source>
        <dbReference type="ARBA" id="ARBA00022777"/>
    </source>
</evidence>
<feature type="compositionally biased region" description="Basic residues" evidence="11">
    <location>
        <begin position="254"/>
        <end position="268"/>
    </location>
</feature>
<evidence type="ECO:0000313" key="13">
    <source>
        <dbReference type="EMBL" id="KIM33499.1"/>
    </source>
</evidence>
<dbReference type="PROSITE" id="PS00107">
    <property type="entry name" value="PROTEIN_KINASE_ATP"/>
    <property type="match status" value="1"/>
</dbReference>
<dbReference type="GO" id="GO:0006624">
    <property type="term" value="P:vacuolar protein processing"/>
    <property type="evidence" value="ECO:0007669"/>
    <property type="project" value="TreeGrafter"/>
</dbReference>
<evidence type="ECO:0000256" key="3">
    <source>
        <dbReference type="ARBA" id="ARBA00022679"/>
    </source>
</evidence>
<dbReference type="PROSITE" id="PS50011">
    <property type="entry name" value="PROTEIN_KINASE_DOM"/>
    <property type="match status" value="1"/>
</dbReference>
<evidence type="ECO:0000256" key="8">
    <source>
        <dbReference type="ARBA" id="ARBA00048679"/>
    </source>
</evidence>
<proteinExistence type="inferred from homology"/>
<feature type="binding site" evidence="9">
    <location>
        <position position="72"/>
    </location>
    <ligand>
        <name>ATP</name>
        <dbReference type="ChEBI" id="CHEBI:30616"/>
    </ligand>
</feature>
<comment type="catalytic activity">
    <reaction evidence="7">
        <text>L-threonyl-[protein] + ATP = O-phospho-L-threonyl-[protein] + ADP + H(+)</text>
        <dbReference type="Rhea" id="RHEA:46608"/>
        <dbReference type="Rhea" id="RHEA-COMP:11060"/>
        <dbReference type="Rhea" id="RHEA-COMP:11605"/>
        <dbReference type="ChEBI" id="CHEBI:15378"/>
        <dbReference type="ChEBI" id="CHEBI:30013"/>
        <dbReference type="ChEBI" id="CHEBI:30616"/>
        <dbReference type="ChEBI" id="CHEBI:61977"/>
        <dbReference type="ChEBI" id="CHEBI:456216"/>
        <dbReference type="EC" id="2.7.11.1"/>
    </reaction>
</comment>
<accession>A0A0C3BN22</accession>
<dbReference type="GO" id="GO:0032889">
    <property type="term" value="P:regulation of vacuole fusion, non-autophagic"/>
    <property type="evidence" value="ECO:0007669"/>
    <property type="project" value="TreeGrafter"/>
</dbReference>
<reference evidence="13 14" key="1">
    <citation type="submission" date="2014-04" db="EMBL/GenBank/DDBJ databases">
        <authorList>
            <consortium name="DOE Joint Genome Institute"/>
            <person name="Kuo A."/>
            <person name="Zuccaro A."/>
            <person name="Kohler A."/>
            <person name="Nagy L.G."/>
            <person name="Floudas D."/>
            <person name="Copeland A."/>
            <person name="Barry K.W."/>
            <person name="Cichocki N."/>
            <person name="Veneault-Fourrey C."/>
            <person name="LaButti K."/>
            <person name="Lindquist E.A."/>
            <person name="Lipzen A."/>
            <person name="Lundell T."/>
            <person name="Morin E."/>
            <person name="Murat C."/>
            <person name="Sun H."/>
            <person name="Tunlid A."/>
            <person name="Henrissat B."/>
            <person name="Grigoriev I.V."/>
            <person name="Hibbett D.S."/>
            <person name="Martin F."/>
            <person name="Nordberg H.P."/>
            <person name="Cantor M.N."/>
            <person name="Hua S.X."/>
        </authorList>
    </citation>
    <scope>NUCLEOTIDE SEQUENCE [LARGE SCALE GENOMIC DNA]</scope>
    <source>
        <strain evidence="13 14">MAFF 305830</strain>
    </source>
</reference>
<dbReference type="InterPro" id="IPR000719">
    <property type="entry name" value="Prot_kinase_dom"/>
</dbReference>
<protein>
    <recommendedName>
        <fullName evidence="1">non-specific serine/threonine protein kinase</fullName>
        <ecNumber evidence="1">2.7.11.1</ecNumber>
    </recommendedName>
</protein>
<dbReference type="Proteomes" id="UP000054097">
    <property type="component" value="Unassembled WGS sequence"/>
</dbReference>
<dbReference type="PANTHER" id="PTHR45998:SF2">
    <property type="entry name" value="SERINE_THREONINE-PROTEIN KINASE 16"/>
    <property type="match status" value="1"/>
</dbReference>